<dbReference type="PANTHER" id="PTHR47447">
    <property type="entry name" value="OS03G0856100 PROTEIN"/>
    <property type="match status" value="1"/>
</dbReference>
<sequence length="196" mass="21185">MCRGSFNRWRYGPLFFPEVNAQIGQLGRDQLWQEAVALLEELERQQTEPDNILRNAVTSACDKASRWMQALQLMQSGGLAGYSADAFAFTCCISACGKPSRWTDSLQLFARMRNCGPAPSVVTCNAALGAVGKGRRWDLSFKLLRKMCQPRSALPSANAVTFNTAHPAGHHRGAGSLLALGRVAVRATADGRSAAG</sequence>
<evidence type="ECO:0000313" key="4">
    <source>
        <dbReference type="Proteomes" id="UP001178507"/>
    </source>
</evidence>
<reference evidence="3" key="1">
    <citation type="submission" date="2023-08" db="EMBL/GenBank/DDBJ databases">
        <authorList>
            <person name="Chen Y."/>
            <person name="Shah S."/>
            <person name="Dougan E. K."/>
            <person name="Thang M."/>
            <person name="Chan C."/>
        </authorList>
    </citation>
    <scope>NUCLEOTIDE SEQUENCE</scope>
</reference>
<dbReference type="Pfam" id="PF01535">
    <property type="entry name" value="PPR"/>
    <property type="match status" value="1"/>
</dbReference>
<name>A0AA36N8J3_9DINO</name>
<feature type="repeat" description="PPR" evidence="2">
    <location>
        <begin position="85"/>
        <end position="119"/>
    </location>
</feature>
<keyword evidence="1" id="KW-0677">Repeat</keyword>
<dbReference type="InterPro" id="IPR002885">
    <property type="entry name" value="PPR_rpt"/>
</dbReference>
<gene>
    <name evidence="3" type="ORF">EVOR1521_LOCUS18207</name>
</gene>
<dbReference type="Proteomes" id="UP001178507">
    <property type="component" value="Unassembled WGS sequence"/>
</dbReference>
<protein>
    <recommendedName>
        <fullName evidence="5">Pentatricopeptide repeat-containing protein</fullName>
    </recommendedName>
</protein>
<evidence type="ECO:0000313" key="3">
    <source>
        <dbReference type="EMBL" id="CAJ1393308.1"/>
    </source>
</evidence>
<dbReference type="Gene3D" id="1.25.40.10">
    <property type="entry name" value="Tetratricopeptide repeat domain"/>
    <property type="match status" value="1"/>
</dbReference>
<accession>A0AA36N8J3</accession>
<comment type="caution">
    <text evidence="3">The sequence shown here is derived from an EMBL/GenBank/DDBJ whole genome shotgun (WGS) entry which is preliminary data.</text>
</comment>
<dbReference type="PROSITE" id="PS51375">
    <property type="entry name" value="PPR"/>
    <property type="match status" value="1"/>
</dbReference>
<organism evidence="3 4">
    <name type="scientific">Effrenium voratum</name>
    <dbReference type="NCBI Taxonomy" id="2562239"/>
    <lineage>
        <taxon>Eukaryota</taxon>
        <taxon>Sar</taxon>
        <taxon>Alveolata</taxon>
        <taxon>Dinophyceae</taxon>
        <taxon>Suessiales</taxon>
        <taxon>Symbiodiniaceae</taxon>
        <taxon>Effrenium</taxon>
    </lineage>
</organism>
<dbReference type="InterPro" id="IPR011990">
    <property type="entry name" value="TPR-like_helical_dom_sf"/>
</dbReference>
<dbReference type="AlphaFoldDB" id="A0AA36N8J3"/>
<evidence type="ECO:0008006" key="5">
    <source>
        <dbReference type="Google" id="ProtNLM"/>
    </source>
</evidence>
<dbReference type="EMBL" id="CAUJNA010002535">
    <property type="protein sequence ID" value="CAJ1393308.1"/>
    <property type="molecule type" value="Genomic_DNA"/>
</dbReference>
<evidence type="ECO:0000256" key="2">
    <source>
        <dbReference type="PROSITE-ProRule" id="PRU00708"/>
    </source>
</evidence>
<proteinExistence type="predicted"/>
<dbReference type="PANTHER" id="PTHR47447:SF17">
    <property type="entry name" value="OS12G0638900 PROTEIN"/>
    <property type="match status" value="1"/>
</dbReference>
<evidence type="ECO:0000256" key="1">
    <source>
        <dbReference type="ARBA" id="ARBA00022737"/>
    </source>
</evidence>
<keyword evidence="4" id="KW-1185">Reference proteome</keyword>